<dbReference type="AlphaFoldDB" id="A0A6C0ERI4"/>
<reference evidence="2" key="1">
    <citation type="journal article" date="2020" name="Nature">
        <title>Giant virus diversity and host interactions through global metagenomics.</title>
        <authorList>
            <person name="Schulz F."/>
            <person name="Roux S."/>
            <person name="Paez-Espino D."/>
            <person name="Jungbluth S."/>
            <person name="Walsh D.A."/>
            <person name="Denef V.J."/>
            <person name="McMahon K.D."/>
            <person name="Konstantinidis K.T."/>
            <person name="Eloe-Fadrosh E.A."/>
            <person name="Kyrpides N.C."/>
            <person name="Woyke T."/>
        </authorList>
    </citation>
    <scope>NUCLEOTIDE SEQUENCE</scope>
    <source>
        <strain evidence="2">GVMAG-M-3300009155-48</strain>
    </source>
</reference>
<feature type="transmembrane region" description="Helical" evidence="1">
    <location>
        <begin position="42"/>
        <end position="62"/>
    </location>
</feature>
<accession>A0A6C0ERI4</accession>
<keyword evidence="1" id="KW-0812">Transmembrane</keyword>
<keyword evidence="1" id="KW-1133">Transmembrane helix</keyword>
<feature type="transmembrane region" description="Helical" evidence="1">
    <location>
        <begin position="82"/>
        <end position="100"/>
    </location>
</feature>
<protein>
    <submittedName>
        <fullName evidence="2">Uncharacterized protein</fullName>
    </submittedName>
</protein>
<evidence type="ECO:0000313" key="2">
    <source>
        <dbReference type="EMBL" id="QHT31588.1"/>
    </source>
</evidence>
<organism evidence="2">
    <name type="scientific">viral metagenome</name>
    <dbReference type="NCBI Taxonomy" id="1070528"/>
    <lineage>
        <taxon>unclassified sequences</taxon>
        <taxon>metagenomes</taxon>
        <taxon>organismal metagenomes</taxon>
    </lineage>
</organism>
<keyword evidence="1" id="KW-0472">Membrane</keyword>
<name>A0A6C0ERI4_9ZZZZ</name>
<sequence>MGDPFKELSDFFGKIGDMFKKLDGFFGEIAAFFVKIGNAFKAIGTFFTFIGDVFTSIFSYVTCGFKMIITLPKCFKWYSLDILGKTLYSPIGFLFFALGLQEIERMIWDIIQSIDCFILSIFGSNISKVWDDATHECYSCKITPIPSFPVINL</sequence>
<evidence type="ECO:0000256" key="1">
    <source>
        <dbReference type="SAM" id="Phobius"/>
    </source>
</evidence>
<dbReference type="EMBL" id="MN738924">
    <property type="protein sequence ID" value="QHT31588.1"/>
    <property type="molecule type" value="Genomic_DNA"/>
</dbReference>
<proteinExistence type="predicted"/>